<protein>
    <recommendedName>
        <fullName evidence="2">F5/8 type C domain-containing protein</fullName>
    </recommendedName>
</protein>
<proteinExistence type="predicted"/>
<feature type="compositionally biased region" description="Low complexity" evidence="1">
    <location>
        <begin position="260"/>
        <end position="270"/>
    </location>
</feature>
<dbReference type="EMBL" id="CACVKT020007130">
    <property type="protein sequence ID" value="CAC5405738.1"/>
    <property type="molecule type" value="Genomic_DNA"/>
</dbReference>
<sequence length="345" mass="37906">MMLGTIMTLDKVLFWNDAGYNNDLDKALFWNDAGYNHDLDKELFWNDAGYNYEFRQENVVIANPSEPPPPGMCDKALGMSDDSIDGTVSYSSFTINSGKGGLENPWLPESDKFIGSFIQVDFQRVGFFTKIEIKGGMINERTGYVKEVRVEILKEKNNKDSWKEIGTFKANTDVTTTDILSFNMTMGYAIRLQPIIWEDYPIIGFEVFGCLPGQPATTPTQSPSFTSGNPSTASTPTTGTQAGAPGTSPPLIQTTQPSVTTGAASTTAASQIPRKRIRADSSYISITRYNTVYKRNCLYSVTLHLSSSANDRGCLVNSDGDLPEQDNSLLESSSSCIYIMKSAHS</sequence>
<dbReference type="OrthoDB" id="6184464at2759"/>
<dbReference type="SUPFAM" id="SSF49785">
    <property type="entry name" value="Galactose-binding domain-like"/>
    <property type="match status" value="1"/>
</dbReference>
<evidence type="ECO:0000313" key="4">
    <source>
        <dbReference type="Proteomes" id="UP000507470"/>
    </source>
</evidence>
<keyword evidence="4" id="KW-1185">Reference proteome</keyword>
<feature type="compositionally biased region" description="Polar residues" evidence="1">
    <location>
        <begin position="216"/>
        <end position="225"/>
    </location>
</feature>
<gene>
    <name evidence="3" type="ORF">MCOR_39395</name>
</gene>
<evidence type="ECO:0000256" key="1">
    <source>
        <dbReference type="SAM" id="MobiDB-lite"/>
    </source>
</evidence>
<name>A0A6J8DAL3_MYTCO</name>
<reference evidence="3 4" key="1">
    <citation type="submission" date="2020-06" db="EMBL/GenBank/DDBJ databases">
        <authorList>
            <person name="Li R."/>
            <person name="Bekaert M."/>
        </authorList>
    </citation>
    <scope>NUCLEOTIDE SEQUENCE [LARGE SCALE GENOMIC DNA]</scope>
    <source>
        <strain evidence="4">wild</strain>
    </source>
</reference>
<evidence type="ECO:0000313" key="3">
    <source>
        <dbReference type="EMBL" id="CAC5405738.1"/>
    </source>
</evidence>
<dbReference type="InterPro" id="IPR000421">
    <property type="entry name" value="FA58C"/>
</dbReference>
<dbReference type="Proteomes" id="UP000507470">
    <property type="component" value="Unassembled WGS sequence"/>
</dbReference>
<feature type="compositionally biased region" description="Low complexity" evidence="1">
    <location>
        <begin position="226"/>
        <end position="250"/>
    </location>
</feature>
<organism evidence="3 4">
    <name type="scientific">Mytilus coruscus</name>
    <name type="common">Sea mussel</name>
    <dbReference type="NCBI Taxonomy" id="42192"/>
    <lineage>
        <taxon>Eukaryota</taxon>
        <taxon>Metazoa</taxon>
        <taxon>Spiralia</taxon>
        <taxon>Lophotrochozoa</taxon>
        <taxon>Mollusca</taxon>
        <taxon>Bivalvia</taxon>
        <taxon>Autobranchia</taxon>
        <taxon>Pteriomorphia</taxon>
        <taxon>Mytilida</taxon>
        <taxon>Mytiloidea</taxon>
        <taxon>Mytilidae</taxon>
        <taxon>Mytilinae</taxon>
        <taxon>Mytilus</taxon>
    </lineage>
</organism>
<dbReference type="Pfam" id="PF00754">
    <property type="entry name" value="F5_F8_type_C"/>
    <property type="match status" value="1"/>
</dbReference>
<feature type="region of interest" description="Disordered" evidence="1">
    <location>
        <begin position="216"/>
        <end position="271"/>
    </location>
</feature>
<dbReference type="PROSITE" id="PS50022">
    <property type="entry name" value="FA58C_3"/>
    <property type="match status" value="1"/>
</dbReference>
<dbReference type="Gene3D" id="2.60.120.260">
    <property type="entry name" value="Galactose-binding domain-like"/>
    <property type="match status" value="1"/>
</dbReference>
<dbReference type="AlphaFoldDB" id="A0A6J8DAL3"/>
<feature type="domain" description="F5/8 type C" evidence="2">
    <location>
        <begin position="65"/>
        <end position="210"/>
    </location>
</feature>
<evidence type="ECO:0000259" key="2">
    <source>
        <dbReference type="PROSITE" id="PS50022"/>
    </source>
</evidence>
<accession>A0A6J8DAL3</accession>
<dbReference type="InterPro" id="IPR008979">
    <property type="entry name" value="Galactose-bd-like_sf"/>
</dbReference>